<dbReference type="Proteomes" id="UP000179636">
    <property type="component" value="Unassembled WGS sequence"/>
</dbReference>
<dbReference type="AlphaFoldDB" id="A0A1Q9WG24"/>
<keyword evidence="2" id="KW-1185">Reference proteome</keyword>
<sequence length="108" mass="11600">MQGESMSESASRVAAEAALFLAGRSADDLGWPDRSCVARQFDAALMGGLGPAQWVPDPVMWCIAVLEPAIERRMPGPSDDLRALGWPHAPTVAARLVQWLVEDGILTD</sequence>
<protein>
    <submittedName>
        <fullName evidence="1">Uncharacterized protein</fullName>
    </submittedName>
</protein>
<name>A0A1Q9WG24_9MYCO</name>
<comment type="caution">
    <text evidence="1">The sequence shown here is derived from an EMBL/GenBank/DDBJ whole genome shotgun (WGS) entry which is preliminary data.</text>
</comment>
<gene>
    <name evidence="1" type="ORF">BKG61_24345</name>
</gene>
<accession>A0A1Q9WG24</accession>
<dbReference type="EMBL" id="MLHV01000029">
    <property type="protein sequence ID" value="OHT92482.1"/>
    <property type="molecule type" value="Genomic_DNA"/>
</dbReference>
<dbReference type="STRING" id="1908205.BKG60_05155"/>
<proteinExistence type="predicted"/>
<evidence type="ECO:0000313" key="1">
    <source>
        <dbReference type="EMBL" id="OHT92482.1"/>
    </source>
</evidence>
<organism evidence="1 2">
    <name type="scientific">Mycobacterium syngnathidarum</name>
    <dbReference type="NCBI Taxonomy" id="1908205"/>
    <lineage>
        <taxon>Bacteria</taxon>
        <taxon>Bacillati</taxon>
        <taxon>Actinomycetota</taxon>
        <taxon>Actinomycetes</taxon>
        <taxon>Mycobacteriales</taxon>
        <taxon>Mycobacteriaceae</taxon>
        <taxon>Mycobacterium</taxon>
    </lineage>
</organism>
<reference evidence="1 2" key="1">
    <citation type="submission" date="2016-10" db="EMBL/GenBank/DDBJ databases">
        <title>Evaluation of Human, Animal and Environmental Mycobacterium chelonae Isolates by Core Genome Phylogenomic Analysis, Targeted Gene Comparison, and Anti-microbial Susceptibility Patterns: A Tale of Mistaken Identities.</title>
        <authorList>
            <person name="Fogelson S.B."/>
            <person name="Camus A.C."/>
            <person name="Lorenz W."/>
            <person name="Vasireddy R."/>
            <person name="Vasireddy S."/>
            <person name="Smith T."/>
            <person name="Brown-Elliott B.A."/>
            <person name="Wallace R.J.Jr."/>
            <person name="Hasan N.A."/>
            <person name="Reischl U."/>
            <person name="Sanchez S."/>
        </authorList>
    </citation>
    <scope>NUCLEOTIDE SEQUENCE [LARGE SCALE GENOMIC DNA]</scope>
    <source>
        <strain evidence="1 2">24999</strain>
    </source>
</reference>
<accession>A0A1S1JX05</accession>
<evidence type="ECO:0000313" key="2">
    <source>
        <dbReference type="Proteomes" id="UP000179636"/>
    </source>
</evidence>